<dbReference type="PROSITE" id="PS00284">
    <property type="entry name" value="SERPIN"/>
    <property type="match status" value="1"/>
</dbReference>
<feature type="domain" description="Serpin" evidence="3">
    <location>
        <begin position="1"/>
        <end position="151"/>
    </location>
</feature>
<accession>A0A0R3XDA8</accession>
<name>A0A0R3XDA8_HYDTA</name>
<dbReference type="STRING" id="6205.A0A0R3XDA8"/>
<evidence type="ECO:0000313" key="6">
    <source>
        <dbReference type="WBParaSite" id="TTAC_0001153501-mRNA-1"/>
    </source>
</evidence>
<sequence length="153" mass="17016">MLIVLPDAKDGLPKLLEKIYDPHHFSHFKELFDKSKYESNRVELHLPKFKLGGVESLDMEKPLSAMGLESVFDPRGADFSRITEKERLHISRILHQAVIEVNEEGVEAAAATEVAISFDCAGPDFTVDHPFIFFIVTASGVPAFMGHVVNPLA</sequence>
<dbReference type="InterPro" id="IPR042178">
    <property type="entry name" value="Serpin_sf_1"/>
</dbReference>
<dbReference type="InterPro" id="IPR023795">
    <property type="entry name" value="Serpin_CS"/>
</dbReference>
<evidence type="ECO:0000313" key="5">
    <source>
        <dbReference type="Proteomes" id="UP000274429"/>
    </source>
</evidence>
<dbReference type="GO" id="GO:0004867">
    <property type="term" value="F:serine-type endopeptidase inhibitor activity"/>
    <property type="evidence" value="ECO:0007669"/>
    <property type="project" value="InterPro"/>
</dbReference>
<evidence type="ECO:0000256" key="2">
    <source>
        <dbReference type="RuleBase" id="RU000411"/>
    </source>
</evidence>
<gene>
    <name evidence="4" type="ORF">TTAC_LOCUS11518</name>
</gene>
<dbReference type="Pfam" id="PF00079">
    <property type="entry name" value="Serpin"/>
    <property type="match status" value="1"/>
</dbReference>
<dbReference type="PANTHER" id="PTHR11461">
    <property type="entry name" value="SERINE PROTEASE INHIBITOR, SERPIN"/>
    <property type="match status" value="1"/>
</dbReference>
<comment type="similarity">
    <text evidence="1 2">Belongs to the serpin family.</text>
</comment>
<dbReference type="AlphaFoldDB" id="A0A0R3XDA8"/>
<dbReference type="EMBL" id="UYWX01024639">
    <property type="protein sequence ID" value="VDM36826.1"/>
    <property type="molecule type" value="Genomic_DNA"/>
</dbReference>
<organism evidence="6">
    <name type="scientific">Hydatigena taeniaeformis</name>
    <name type="common">Feline tapeworm</name>
    <name type="synonym">Taenia taeniaeformis</name>
    <dbReference type="NCBI Taxonomy" id="6205"/>
    <lineage>
        <taxon>Eukaryota</taxon>
        <taxon>Metazoa</taxon>
        <taxon>Spiralia</taxon>
        <taxon>Lophotrochozoa</taxon>
        <taxon>Platyhelminthes</taxon>
        <taxon>Cestoda</taxon>
        <taxon>Eucestoda</taxon>
        <taxon>Cyclophyllidea</taxon>
        <taxon>Taeniidae</taxon>
        <taxon>Hydatigera</taxon>
    </lineage>
</organism>
<dbReference type="Gene3D" id="3.30.497.10">
    <property type="entry name" value="Antithrombin, subunit I, domain 2"/>
    <property type="match status" value="1"/>
</dbReference>
<dbReference type="InterPro" id="IPR036186">
    <property type="entry name" value="Serpin_sf"/>
</dbReference>
<protein>
    <submittedName>
        <fullName evidence="6">SERPIN domain-containing protein</fullName>
    </submittedName>
</protein>
<dbReference type="InterPro" id="IPR023796">
    <property type="entry name" value="Serpin_dom"/>
</dbReference>
<dbReference type="Proteomes" id="UP000274429">
    <property type="component" value="Unassembled WGS sequence"/>
</dbReference>
<dbReference type="InterPro" id="IPR000215">
    <property type="entry name" value="Serpin_fam"/>
</dbReference>
<evidence type="ECO:0000256" key="1">
    <source>
        <dbReference type="ARBA" id="ARBA00009500"/>
    </source>
</evidence>
<evidence type="ECO:0000259" key="3">
    <source>
        <dbReference type="SMART" id="SM00093"/>
    </source>
</evidence>
<proteinExistence type="inferred from homology"/>
<keyword evidence="5" id="KW-1185">Reference proteome</keyword>
<dbReference type="PANTHER" id="PTHR11461:SF211">
    <property type="entry name" value="GH10112P-RELATED"/>
    <property type="match status" value="1"/>
</dbReference>
<dbReference type="WBParaSite" id="TTAC_0001153501-mRNA-1">
    <property type="protein sequence ID" value="TTAC_0001153501-mRNA-1"/>
    <property type="gene ID" value="TTAC_0001153501"/>
</dbReference>
<dbReference type="OrthoDB" id="671595at2759"/>
<dbReference type="SMART" id="SM00093">
    <property type="entry name" value="SERPIN"/>
    <property type="match status" value="1"/>
</dbReference>
<dbReference type="GO" id="GO:0005615">
    <property type="term" value="C:extracellular space"/>
    <property type="evidence" value="ECO:0007669"/>
    <property type="project" value="InterPro"/>
</dbReference>
<dbReference type="SUPFAM" id="SSF56574">
    <property type="entry name" value="Serpins"/>
    <property type="match status" value="1"/>
</dbReference>
<reference evidence="4 5" key="2">
    <citation type="submission" date="2018-11" db="EMBL/GenBank/DDBJ databases">
        <authorList>
            <consortium name="Pathogen Informatics"/>
        </authorList>
    </citation>
    <scope>NUCLEOTIDE SEQUENCE [LARGE SCALE GENOMIC DNA]</scope>
</reference>
<dbReference type="InterPro" id="IPR042185">
    <property type="entry name" value="Serpin_sf_2"/>
</dbReference>
<dbReference type="Gene3D" id="2.30.39.10">
    <property type="entry name" value="Alpha-1-antitrypsin, domain 1"/>
    <property type="match status" value="1"/>
</dbReference>
<evidence type="ECO:0000313" key="4">
    <source>
        <dbReference type="EMBL" id="VDM36826.1"/>
    </source>
</evidence>
<reference evidence="6" key="1">
    <citation type="submission" date="2017-02" db="UniProtKB">
        <authorList>
            <consortium name="WormBaseParasite"/>
        </authorList>
    </citation>
    <scope>IDENTIFICATION</scope>
</reference>